<dbReference type="InterPro" id="IPR013785">
    <property type="entry name" value="Aldolase_TIM"/>
</dbReference>
<dbReference type="InterPro" id="IPR034505">
    <property type="entry name" value="Coproporphyrinogen-III_oxidase"/>
</dbReference>
<sequence length="371" mass="42752">MTLTDDKLIELDIESLYVHIPFCDSICFFCDFVKVKKTSDSEVEDYLKKLENEISLNENYLSKIKTIYIGGGTPSCLNIECTIKMLEILKPFTTKVEEYTIEINPEKVNEEKLKIYLKYGINRLSIGIQTFNNSLLKKIGRIHDNTQAIKVIKMARVLGFKNISIDLIYNLYDQTHEDILTDISFIKDLQPDHISWYSLILKENSIWGKLKNNLPENDEYFDEVINRELAHLRYQRYEVSNYGLNKSVSKHNLSYWTNKQFIGVGVGAAGFLKTNKGPILTKNSGNVLSWNQSTEILSQEDYYLQIIMMGLRLVDGINFENVADGKAAFEFFKTDLEKHLDNGLLELTKTGLKCTKRGYEIMDAILVDLIK</sequence>
<dbReference type="SFLD" id="SFLDS00029">
    <property type="entry name" value="Radical_SAM"/>
    <property type="match status" value="1"/>
</dbReference>
<evidence type="ECO:0000256" key="1">
    <source>
        <dbReference type="ARBA" id="ARBA00006100"/>
    </source>
</evidence>
<dbReference type="GO" id="GO:0006779">
    <property type="term" value="P:porphyrin-containing compound biosynthetic process"/>
    <property type="evidence" value="ECO:0007669"/>
    <property type="project" value="InterPro"/>
</dbReference>
<comment type="similarity">
    <text evidence="1">Belongs to the anaerobic coproporphyrinogen-III oxidase family. HemW subfamily.</text>
</comment>
<dbReference type="GO" id="GO:0046872">
    <property type="term" value="F:metal ion binding"/>
    <property type="evidence" value="ECO:0007669"/>
    <property type="project" value="UniProtKB-UniRule"/>
</dbReference>
<dbReference type="PATRIC" id="fig|1276257.3.peg.292"/>
<evidence type="ECO:0000256" key="2">
    <source>
        <dbReference type="ARBA" id="ARBA00017228"/>
    </source>
</evidence>
<dbReference type="PROSITE" id="PS51918">
    <property type="entry name" value="RADICAL_SAM"/>
    <property type="match status" value="1"/>
</dbReference>
<dbReference type="PANTHER" id="PTHR13932:SF5">
    <property type="entry name" value="RADICAL S-ADENOSYL METHIONINE DOMAIN-CONTAINING PROTEIN 1, MITOCHONDRIAL"/>
    <property type="match status" value="1"/>
</dbReference>
<dbReference type="Pfam" id="PF06969">
    <property type="entry name" value="HemN_C"/>
    <property type="match status" value="1"/>
</dbReference>
<dbReference type="Gene3D" id="3.20.20.70">
    <property type="entry name" value="Aldolase class I"/>
    <property type="match status" value="1"/>
</dbReference>
<dbReference type="SMART" id="SM00729">
    <property type="entry name" value="Elp3"/>
    <property type="match status" value="1"/>
</dbReference>
<dbReference type="InterPro" id="IPR006638">
    <property type="entry name" value="Elp3/MiaA/NifB-like_rSAM"/>
</dbReference>
<proteinExistence type="inferred from homology"/>
<dbReference type="RefSeq" id="WP_025250834.1">
    <property type="nucleotide sequence ID" value="NZ_CP006934.1"/>
</dbReference>
<name>W6A9A7_9MOLU</name>
<keyword evidence="3 9" id="KW-0349">Heme</keyword>
<evidence type="ECO:0000256" key="6">
    <source>
        <dbReference type="ARBA" id="ARBA00023004"/>
    </source>
</evidence>
<comment type="subcellular location">
    <subcellularLocation>
        <location evidence="9">Cytoplasm</location>
    </subcellularLocation>
</comment>
<keyword evidence="12" id="KW-1185">Reference proteome</keyword>
<keyword evidence="4 9" id="KW-0949">S-adenosyl-L-methionine</keyword>
<evidence type="ECO:0000313" key="12">
    <source>
        <dbReference type="Proteomes" id="UP000019265"/>
    </source>
</evidence>
<dbReference type="InterPro" id="IPR010723">
    <property type="entry name" value="HemN_C"/>
</dbReference>
<dbReference type="STRING" id="1276257.SSABA_v1c02860"/>
<dbReference type="HOGENOM" id="CLU_027579_2_2_14"/>
<dbReference type="GO" id="GO:0051539">
    <property type="term" value="F:4 iron, 4 sulfur cluster binding"/>
    <property type="evidence" value="ECO:0007669"/>
    <property type="project" value="UniProtKB-UniRule"/>
</dbReference>
<dbReference type="InterPro" id="IPR004559">
    <property type="entry name" value="HemW-like"/>
</dbReference>
<dbReference type="NCBIfam" id="TIGR00539">
    <property type="entry name" value="hemN_rel"/>
    <property type="match status" value="1"/>
</dbReference>
<dbReference type="GO" id="GO:0004109">
    <property type="term" value="F:coproporphyrinogen oxidase activity"/>
    <property type="evidence" value="ECO:0007669"/>
    <property type="project" value="InterPro"/>
</dbReference>
<evidence type="ECO:0000256" key="3">
    <source>
        <dbReference type="ARBA" id="ARBA00022617"/>
    </source>
</evidence>
<keyword evidence="6 9" id="KW-0408">Iron</keyword>
<dbReference type="SFLD" id="SFLDF00562">
    <property type="entry name" value="HemN-like__clustered_with_heat"/>
    <property type="match status" value="1"/>
</dbReference>
<dbReference type="eggNOG" id="COG0635">
    <property type="taxonomic scope" value="Bacteria"/>
</dbReference>
<dbReference type="SUPFAM" id="SSF102114">
    <property type="entry name" value="Radical SAM enzymes"/>
    <property type="match status" value="1"/>
</dbReference>
<dbReference type="InterPro" id="IPR007197">
    <property type="entry name" value="rSAM"/>
</dbReference>
<feature type="domain" description="Radical SAM core" evidence="10">
    <location>
        <begin position="8"/>
        <end position="241"/>
    </location>
</feature>
<dbReference type="EMBL" id="CP006934">
    <property type="protein sequence ID" value="AHI53698.1"/>
    <property type="molecule type" value="Genomic_DNA"/>
</dbReference>
<dbReference type="Pfam" id="PF04055">
    <property type="entry name" value="Radical_SAM"/>
    <property type="match status" value="1"/>
</dbReference>
<keyword evidence="7 9" id="KW-0411">Iron-sulfur</keyword>
<organism evidence="11 12">
    <name type="scientific">Spiroplasma sabaudiense Ar-1343</name>
    <dbReference type="NCBI Taxonomy" id="1276257"/>
    <lineage>
        <taxon>Bacteria</taxon>
        <taxon>Bacillati</taxon>
        <taxon>Mycoplasmatota</taxon>
        <taxon>Mollicutes</taxon>
        <taxon>Entomoplasmatales</taxon>
        <taxon>Spiroplasmataceae</taxon>
        <taxon>Spiroplasma</taxon>
    </lineage>
</organism>
<evidence type="ECO:0000256" key="7">
    <source>
        <dbReference type="ARBA" id="ARBA00023014"/>
    </source>
</evidence>
<gene>
    <name evidence="11" type="primary">hemN</name>
    <name evidence="11" type="ORF">SSABA_v1c02860</name>
</gene>
<accession>W6A9A7</accession>
<dbReference type="KEGG" id="ssab:SSABA_v1c02860"/>
<dbReference type="GO" id="GO:0005737">
    <property type="term" value="C:cytoplasm"/>
    <property type="evidence" value="ECO:0007669"/>
    <property type="project" value="UniProtKB-SubCell"/>
</dbReference>
<evidence type="ECO:0000313" key="11">
    <source>
        <dbReference type="EMBL" id="AHI53698.1"/>
    </source>
</evidence>
<dbReference type="CDD" id="cd01335">
    <property type="entry name" value="Radical_SAM"/>
    <property type="match status" value="1"/>
</dbReference>
<dbReference type="SFLD" id="SFLDG01065">
    <property type="entry name" value="anaerobic_coproporphyrinogen-I"/>
    <property type="match status" value="1"/>
</dbReference>
<keyword evidence="9" id="KW-0004">4Fe-4S</keyword>
<dbReference type="PANTHER" id="PTHR13932">
    <property type="entry name" value="COPROPORPHYRINIGEN III OXIDASE"/>
    <property type="match status" value="1"/>
</dbReference>
<keyword evidence="5 9" id="KW-0479">Metal-binding</keyword>
<dbReference type="AlphaFoldDB" id="W6A9A7"/>
<evidence type="ECO:0000256" key="9">
    <source>
        <dbReference type="RuleBase" id="RU364116"/>
    </source>
</evidence>
<keyword evidence="8 9" id="KW-0143">Chaperone</keyword>
<comment type="function">
    <text evidence="9">Probably acts as a heme chaperone, transferring heme to an unknown acceptor. Binds one molecule of heme per monomer, possibly covalently. Binds 1 [4Fe-4S] cluster. The cluster is coordinated with 3 cysteines and an exchangeable S-adenosyl-L-methionine.</text>
</comment>
<evidence type="ECO:0000256" key="8">
    <source>
        <dbReference type="ARBA" id="ARBA00023186"/>
    </source>
</evidence>
<dbReference type="InterPro" id="IPR058240">
    <property type="entry name" value="rSAM_sf"/>
</dbReference>
<evidence type="ECO:0000256" key="5">
    <source>
        <dbReference type="ARBA" id="ARBA00022723"/>
    </source>
</evidence>
<evidence type="ECO:0000259" key="10">
    <source>
        <dbReference type="PROSITE" id="PS51918"/>
    </source>
</evidence>
<evidence type="ECO:0000256" key="4">
    <source>
        <dbReference type="ARBA" id="ARBA00022691"/>
    </source>
</evidence>
<reference evidence="11 12" key="1">
    <citation type="journal article" date="2014" name="Genome Biol. Evol.">
        <title>Molecular evolution of the substrate utilization strategies and putative virulence factors in mosquito-associated Spiroplasma species.</title>
        <authorList>
            <person name="Chang T.H."/>
            <person name="Lo W.S."/>
            <person name="Ku C."/>
            <person name="Chen L.L."/>
            <person name="Kuo C.H."/>
        </authorList>
    </citation>
    <scope>NUCLEOTIDE SEQUENCE [LARGE SCALE GENOMIC DNA]</scope>
    <source>
        <strain evidence="11">Ar-1343</strain>
    </source>
</reference>
<protein>
    <recommendedName>
        <fullName evidence="2 9">Heme chaperone HemW</fullName>
    </recommendedName>
</protein>
<dbReference type="Proteomes" id="UP000019265">
    <property type="component" value="Chromosome"/>
</dbReference>
<keyword evidence="9" id="KW-0963">Cytoplasm</keyword>